<dbReference type="InterPro" id="IPR010487">
    <property type="entry name" value="NGRN/Rrg9"/>
</dbReference>
<evidence type="ECO:0000313" key="1">
    <source>
        <dbReference type="EMBL" id="KAK6179352.1"/>
    </source>
</evidence>
<proteinExistence type="predicted"/>
<reference evidence="1 2" key="1">
    <citation type="submission" date="2024-01" db="EMBL/GenBank/DDBJ databases">
        <title>The genome of the rayed Mediterranean limpet Patella caerulea (Linnaeus, 1758).</title>
        <authorList>
            <person name="Anh-Thu Weber A."/>
            <person name="Halstead-Nussloch G."/>
        </authorList>
    </citation>
    <scope>NUCLEOTIDE SEQUENCE [LARGE SCALE GENOMIC DNA]</scope>
    <source>
        <strain evidence="1">AATW-2023a</strain>
        <tissue evidence="1">Whole specimen</tissue>
    </source>
</reference>
<sequence>MGSILRNVYQKLGFSVNILHNSNFHYYKWMSMRYLRGSSSPGRIKILPVKLNKRNPDKYEWNMLDEIEDELELEFTEDQITLNENLRDPNIKKRTKRIDEKNRNQLKFQILKRKYFKGEKEENLLTWKAKDQIRYLHKEYPDEWSINRLTQVFPVSRYGVTQIVKSKFIGVTEEQRERHDKKVYKKWIEIADKMEESEVNDHRLQFIFNAAGNVDLPFPEEESEENKTKFYEFRPTPFSDMLKKYPKYNQQLALPRKSSLNKEKERIDPQELLIFCFQPKDSNSKFKEQNKSNSSVLSESLNNNVTFNIEIPQKLHRDGQIYQKGKIVYNDKGEFLFKIP</sequence>
<name>A0AAN8PJJ0_PATCE</name>
<protein>
    <recommendedName>
        <fullName evidence="3">Neugrin</fullName>
    </recommendedName>
</protein>
<evidence type="ECO:0008006" key="3">
    <source>
        <dbReference type="Google" id="ProtNLM"/>
    </source>
</evidence>
<comment type="caution">
    <text evidence="1">The sequence shown here is derived from an EMBL/GenBank/DDBJ whole genome shotgun (WGS) entry which is preliminary data.</text>
</comment>
<accession>A0AAN8PJJ0</accession>
<dbReference type="EMBL" id="JAZGQO010000008">
    <property type="protein sequence ID" value="KAK6179352.1"/>
    <property type="molecule type" value="Genomic_DNA"/>
</dbReference>
<evidence type="ECO:0000313" key="2">
    <source>
        <dbReference type="Proteomes" id="UP001347796"/>
    </source>
</evidence>
<dbReference type="GO" id="GO:0005634">
    <property type="term" value="C:nucleus"/>
    <property type="evidence" value="ECO:0007669"/>
    <property type="project" value="TreeGrafter"/>
</dbReference>
<dbReference type="Proteomes" id="UP001347796">
    <property type="component" value="Unassembled WGS sequence"/>
</dbReference>
<organism evidence="1 2">
    <name type="scientific">Patella caerulea</name>
    <name type="common">Rayed Mediterranean limpet</name>
    <dbReference type="NCBI Taxonomy" id="87958"/>
    <lineage>
        <taxon>Eukaryota</taxon>
        <taxon>Metazoa</taxon>
        <taxon>Spiralia</taxon>
        <taxon>Lophotrochozoa</taxon>
        <taxon>Mollusca</taxon>
        <taxon>Gastropoda</taxon>
        <taxon>Patellogastropoda</taxon>
        <taxon>Patelloidea</taxon>
        <taxon>Patellidae</taxon>
        <taxon>Patella</taxon>
    </lineage>
</organism>
<dbReference type="Pfam" id="PF06413">
    <property type="entry name" value="Neugrin"/>
    <property type="match status" value="1"/>
</dbReference>
<gene>
    <name evidence="1" type="ORF">SNE40_011735</name>
</gene>
<dbReference type="AlphaFoldDB" id="A0AAN8PJJ0"/>
<dbReference type="PANTHER" id="PTHR13475">
    <property type="entry name" value="NEUGRIN"/>
    <property type="match status" value="1"/>
</dbReference>
<keyword evidence="2" id="KW-1185">Reference proteome</keyword>
<dbReference type="PANTHER" id="PTHR13475:SF3">
    <property type="entry name" value="NEUGRIN"/>
    <property type="match status" value="1"/>
</dbReference>